<name>A0AAE1HP47_9NEOP</name>
<gene>
    <name evidence="1" type="ORF">KUF71_012942</name>
</gene>
<reference evidence="1" key="1">
    <citation type="submission" date="2021-07" db="EMBL/GenBank/DDBJ databases">
        <authorList>
            <person name="Catto M.A."/>
            <person name="Jacobson A."/>
            <person name="Kennedy G."/>
            <person name="Labadie P."/>
            <person name="Hunt B.G."/>
            <person name="Srinivasan R."/>
        </authorList>
    </citation>
    <scope>NUCLEOTIDE SEQUENCE</scope>
    <source>
        <strain evidence="1">PL_HMW_Pooled</strain>
        <tissue evidence="1">Head</tissue>
    </source>
</reference>
<dbReference type="EMBL" id="JAHWGI010001202">
    <property type="protein sequence ID" value="KAK3924808.1"/>
    <property type="molecule type" value="Genomic_DNA"/>
</dbReference>
<reference evidence="1" key="2">
    <citation type="journal article" date="2023" name="BMC Genomics">
        <title>Pest status, molecular evolution, and epigenetic factors derived from the genome assembly of Frankliniella fusca, a thysanopteran phytovirus vector.</title>
        <authorList>
            <person name="Catto M.A."/>
            <person name="Labadie P.E."/>
            <person name="Jacobson A.L."/>
            <person name="Kennedy G.G."/>
            <person name="Srinivasan R."/>
            <person name="Hunt B.G."/>
        </authorList>
    </citation>
    <scope>NUCLEOTIDE SEQUENCE</scope>
    <source>
        <strain evidence="1">PL_HMW_Pooled</strain>
    </source>
</reference>
<evidence type="ECO:0000313" key="1">
    <source>
        <dbReference type="EMBL" id="KAK3924808.1"/>
    </source>
</evidence>
<organism evidence="1 2">
    <name type="scientific">Frankliniella fusca</name>
    <dbReference type="NCBI Taxonomy" id="407009"/>
    <lineage>
        <taxon>Eukaryota</taxon>
        <taxon>Metazoa</taxon>
        <taxon>Ecdysozoa</taxon>
        <taxon>Arthropoda</taxon>
        <taxon>Hexapoda</taxon>
        <taxon>Insecta</taxon>
        <taxon>Pterygota</taxon>
        <taxon>Neoptera</taxon>
        <taxon>Paraneoptera</taxon>
        <taxon>Thysanoptera</taxon>
        <taxon>Terebrantia</taxon>
        <taxon>Thripoidea</taxon>
        <taxon>Thripidae</taxon>
        <taxon>Frankliniella</taxon>
    </lineage>
</organism>
<dbReference type="AlphaFoldDB" id="A0AAE1HP47"/>
<protein>
    <submittedName>
        <fullName evidence="1">Ribose-phosphate pyrophosphokinase</fullName>
    </submittedName>
</protein>
<proteinExistence type="predicted"/>
<accession>A0AAE1HP47</accession>
<evidence type="ECO:0000313" key="2">
    <source>
        <dbReference type="Proteomes" id="UP001219518"/>
    </source>
</evidence>
<sequence length="55" mass="6323">MMPAINVWHPQPLLRGRKTFTQCLYRSKSTVLNLTLKAGESSLLLIFTHYFAVQT</sequence>
<dbReference type="Proteomes" id="UP001219518">
    <property type="component" value="Unassembled WGS sequence"/>
</dbReference>
<comment type="caution">
    <text evidence="1">The sequence shown here is derived from an EMBL/GenBank/DDBJ whole genome shotgun (WGS) entry which is preliminary data.</text>
</comment>
<keyword evidence="2" id="KW-1185">Reference proteome</keyword>